<keyword evidence="2" id="KW-0472">Membrane</keyword>
<evidence type="ECO:0000256" key="1">
    <source>
        <dbReference type="SAM" id="MobiDB-lite"/>
    </source>
</evidence>
<dbReference type="Proteomes" id="UP000035100">
    <property type="component" value="Unassembled WGS sequence"/>
</dbReference>
<dbReference type="InterPro" id="IPR000160">
    <property type="entry name" value="GGDEF_dom"/>
</dbReference>
<name>A0A0D0NT04_9RHOB</name>
<protein>
    <submittedName>
        <fullName evidence="5">Diguanylate cyclase (GGDEF) domain protein</fullName>
    </submittedName>
</protein>
<feature type="domain" description="GGDEF" evidence="4">
    <location>
        <begin position="265"/>
        <end position="403"/>
    </location>
</feature>
<evidence type="ECO:0000259" key="3">
    <source>
        <dbReference type="PROSITE" id="PS50883"/>
    </source>
</evidence>
<dbReference type="eggNOG" id="COG5001">
    <property type="taxonomic scope" value="Bacteria"/>
</dbReference>
<dbReference type="SUPFAM" id="SSF141868">
    <property type="entry name" value="EAL domain-like"/>
    <property type="match status" value="1"/>
</dbReference>
<dbReference type="InterPro" id="IPR029787">
    <property type="entry name" value="Nucleotide_cyclase"/>
</dbReference>
<dbReference type="Pfam" id="PF00563">
    <property type="entry name" value="EAL"/>
    <property type="match status" value="1"/>
</dbReference>
<proteinExistence type="predicted"/>
<gene>
    <name evidence="5" type="ORF">Wenmar_00099</name>
</gene>
<dbReference type="Gene3D" id="3.20.20.450">
    <property type="entry name" value="EAL domain"/>
    <property type="match status" value="1"/>
</dbReference>
<evidence type="ECO:0000259" key="4">
    <source>
        <dbReference type="PROSITE" id="PS50887"/>
    </source>
</evidence>
<dbReference type="SMART" id="SM00052">
    <property type="entry name" value="EAL"/>
    <property type="match status" value="1"/>
</dbReference>
<dbReference type="EMBL" id="AONG01000002">
    <property type="protein sequence ID" value="KIQ71330.1"/>
    <property type="molecule type" value="Genomic_DNA"/>
</dbReference>
<dbReference type="PANTHER" id="PTHR44757:SF2">
    <property type="entry name" value="BIOFILM ARCHITECTURE MAINTENANCE PROTEIN MBAA"/>
    <property type="match status" value="1"/>
</dbReference>
<organism evidence="5 6">
    <name type="scientific">Wenxinia marina DSM 24838</name>
    <dbReference type="NCBI Taxonomy" id="1123501"/>
    <lineage>
        <taxon>Bacteria</taxon>
        <taxon>Pseudomonadati</taxon>
        <taxon>Pseudomonadota</taxon>
        <taxon>Alphaproteobacteria</taxon>
        <taxon>Rhodobacterales</taxon>
        <taxon>Roseobacteraceae</taxon>
        <taxon>Wenxinia</taxon>
    </lineage>
</organism>
<dbReference type="PROSITE" id="PS50883">
    <property type="entry name" value="EAL"/>
    <property type="match status" value="1"/>
</dbReference>
<reference evidence="5 6" key="1">
    <citation type="submission" date="2013-01" db="EMBL/GenBank/DDBJ databases">
        <authorList>
            <person name="Fiebig A."/>
            <person name="Goeker M."/>
            <person name="Klenk H.-P.P."/>
        </authorList>
    </citation>
    <scope>NUCLEOTIDE SEQUENCE [LARGE SCALE GENOMIC DNA]</scope>
    <source>
        <strain evidence="5 6">DSM 24838</strain>
    </source>
</reference>
<dbReference type="CDD" id="cd01948">
    <property type="entry name" value="EAL"/>
    <property type="match status" value="1"/>
</dbReference>
<dbReference type="CDD" id="cd01949">
    <property type="entry name" value="GGDEF"/>
    <property type="match status" value="1"/>
</dbReference>
<feature type="domain" description="EAL" evidence="3">
    <location>
        <begin position="412"/>
        <end position="665"/>
    </location>
</feature>
<dbReference type="OrthoDB" id="9814202at2"/>
<sequence length="687" mass="72060">MTPRRNRVRRFFDLDALLDALATPRGTALMLSLLVALAASSVIQIRNAASRVAEAEAMFRGPGVREAAVSLADMQRLAQLIAAAGEDGRLAPSERAAIGGALDMLYVRNVNLQMIAARGDPTGGGAMAIAWLSDIVDEVDAAMATADDSLPPLQTAADGTLVSARSAITRWLEELHAAQTTALRAALGSMERLTRIHAGFLGLIVAAGGGLILLLRREVLIRRTRNEAERRAWHIAYHDTLTGLPNRTSFAEMAGTVFPPRPGAAPVALACIDLDGFRAINDGHGQAAGDDVLRHVGQALARLAAREGLFIARIGGDEFAAILPATGAAGLASLGRRIGAAIDRPVPAANASIRACASIGIAEAAQVARLAAAGPDTMVRAAQFALARARDDDGAGALRLFDPEIARAFARRRERLEALGRAAATGELEVWFMPKVTLATGALAGFEALARWRHQGTLVLPEEFVSLAEENGQIAGLDSFMLREAARAMADWNRRHGTALGVSVNLSPQRLGQPGLVAEVEAALAASGLPAPLLTLELTESAAVHDWATAMRLLTALRALGCRISLDDFGTGYSSLAYLRTLPADEVKLDKSFLTDLTEAESARRIVAAVVEIARSLGLDVVAEGVETAAQARIAATLGCAIGQGFRFGRPRPAADPWPDPADGSSWRAEQGAAADPTTATLGRASA</sequence>
<dbReference type="PROSITE" id="PS50887">
    <property type="entry name" value="GGDEF"/>
    <property type="match status" value="1"/>
</dbReference>
<feature type="transmembrane region" description="Helical" evidence="2">
    <location>
        <begin position="196"/>
        <end position="215"/>
    </location>
</feature>
<dbReference type="InterPro" id="IPR043128">
    <property type="entry name" value="Rev_trsase/Diguanyl_cyclase"/>
</dbReference>
<keyword evidence="2" id="KW-1133">Transmembrane helix</keyword>
<dbReference type="SUPFAM" id="SSF55073">
    <property type="entry name" value="Nucleotide cyclase"/>
    <property type="match status" value="1"/>
</dbReference>
<dbReference type="RefSeq" id="WP_018301988.1">
    <property type="nucleotide sequence ID" value="NZ_KB902280.1"/>
</dbReference>
<keyword evidence="2" id="KW-0812">Transmembrane</keyword>
<keyword evidence="6" id="KW-1185">Reference proteome</keyword>
<dbReference type="InterPro" id="IPR035919">
    <property type="entry name" value="EAL_sf"/>
</dbReference>
<evidence type="ECO:0000313" key="6">
    <source>
        <dbReference type="Proteomes" id="UP000035100"/>
    </source>
</evidence>
<dbReference type="NCBIfam" id="TIGR00254">
    <property type="entry name" value="GGDEF"/>
    <property type="match status" value="1"/>
</dbReference>
<accession>A0A0D0NT04</accession>
<dbReference type="AlphaFoldDB" id="A0A0D0NT04"/>
<dbReference type="STRING" id="1123501.Wenmar_00099"/>
<dbReference type="InterPro" id="IPR052155">
    <property type="entry name" value="Biofilm_reg_signaling"/>
</dbReference>
<evidence type="ECO:0000313" key="5">
    <source>
        <dbReference type="EMBL" id="KIQ71330.1"/>
    </source>
</evidence>
<comment type="caution">
    <text evidence="5">The sequence shown here is derived from an EMBL/GenBank/DDBJ whole genome shotgun (WGS) entry which is preliminary data.</text>
</comment>
<dbReference type="SMART" id="SM00267">
    <property type="entry name" value="GGDEF"/>
    <property type="match status" value="1"/>
</dbReference>
<dbReference type="InterPro" id="IPR001633">
    <property type="entry name" value="EAL_dom"/>
</dbReference>
<feature type="region of interest" description="Disordered" evidence="1">
    <location>
        <begin position="651"/>
        <end position="687"/>
    </location>
</feature>
<evidence type="ECO:0000256" key="2">
    <source>
        <dbReference type="SAM" id="Phobius"/>
    </source>
</evidence>
<dbReference type="Pfam" id="PF00990">
    <property type="entry name" value="GGDEF"/>
    <property type="match status" value="1"/>
</dbReference>
<dbReference type="PANTHER" id="PTHR44757">
    <property type="entry name" value="DIGUANYLATE CYCLASE DGCP"/>
    <property type="match status" value="1"/>
</dbReference>
<dbReference type="Gene3D" id="3.30.70.270">
    <property type="match status" value="1"/>
</dbReference>